<dbReference type="EMBL" id="MGBG01000002">
    <property type="protein sequence ID" value="OGK67037.1"/>
    <property type="molecule type" value="Genomic_DNA"/>
</dbReference>
<evidence type="ECO:0000313" key="3">
    <source>
        <dbReference type="Proteomes" id="UP000178450"/>
    </source>
</evidence>
<keyword evidence="1" id="KW-1133">Transmembrane helix</keyword>
<dbReference type="AlphaFoldDB" id="A0A1F7KGP9"/>
<dbReference type="Proteomes" id="UP000178450">
    <property type="component" value="Unassembled WGS sequence"/>
</dbReference>
<gene>
    <name evidence="2" type="ORF">A2209_03215</name>
</gene>
<accession>A0A1F7KGP9</accession>
<keyword evidence="1" id="KW-0472">Membrane</keyword>
<feature type="transmembrane region" description="Helical" evidence="1">
    <location>
        <begin position="78"/>
        <end position="99"/>
    </location>
</feature>
<feature type="transmembrane region" description="Helical" evidence="1">
    <location>
        <begin position="37"/>
        <end position="58"/>
    </location>
</feature>
<name>A0A1F7KGP9_9BACT</name>
<protein>
    <submittedName>
        <fullName evidence="2">Uncharacterized protein</fullName>
    </submittedName>
</protein>
<evidence type="ECO:0000256" key="1">
    <source>
        <dbReference type="SAM" id="Phobius"/>
    </source>
</evidence>
<keyword evidence="1" id="KW-0812">Transmembrane</keyword>
<evidence type="ECO:0000313" key="2">
    <source>
        <dbReference type="EMBL" id="OGK67037.1"/>
    </source>
</evidence>
<comment type="caution">
    <text evidence="2">The sequence shown here is derived from an EMBL/GenBank/DDBJ whole genome shotgun (WGS) entry which is preliminary data.</text>
</comment>
<organism evidence="2 3">
    <name type="scientific">Candidatus Roizmanbacteria bacterium RIFOXYA1_FULL_41_12</name>
    <dbReference type="NCBI Taxonomy" id="1802082"/>
    <lineage>
        <taxon>Bacteria</taxon>
        <taxon>Candidatus Roizmaniibacteriota</taxon>
    </lineage>
</organism>
<sequence length="117" mass="12714">MTDPDWLGKDQITPPFGGSWDDANSGLESFINNGFRLAFVAFGLYTLLNFVLAAFNYINAQGETKNLEKAKKLVTNSVIGLAMIAVTFIIAGVIGAVFFGSWDYLLNLNTAISDIIN</sequence>
<proteinExistence type="predicted"/>
<reference evidence="2 3" key="1">
    <citation type="journal article" date="2016" name="Nat. Commun.">
        <title>Thousands of microbial genomes shed light on interconnected biogeochemical processes in an aquifer system.</title>
        <authorList>
            <person name="Anantharaman K."/>
            <person name="Brown C.T."/>
            <person name="Hug L.A."/>
            <person name="Sharon I."/>
            <person name="Castelle C.J."/>
            <person name="Probst A.J."/>
            <person name="Thomas B.C."/>
            <person name="Singh A."/>
            <person name="Wilkins M.J."/>
            <person name="Karaoz U."/>
            <person name="Brodie E.L."/>
            <person name="Williams K.H."/>
            <person name="Hubbard S.S."/>
            <person name="Banfield J.F."/>
        </authorList>
    </citation>
    <scope>NUCLEOTIDE SEQUENCE [LARGE SCALE GENOMIC DNA]</scope>
</reference>